<keyword evidence="5" id="KW-0045">Antibiotic biosynthesis</keyword>
<dbReference type="Pfam" id="PF13193">
    <property type="entry name" value="AMP-binding_C"/>
    <property type="match status" value="1"/>
</dbReference>
<dbReference type="SUPFAM" id="SSF56801">
    <property type="entry name" value="Acetyl-CoA synthetase-like"/>
    <property type="match status" value="1"/>
</dbReference>
<dbReference type="CDD" id="cd05930">
    <property type="entry name" value="A_NRPS"/>
    <property type="match status" value="1"/>
</dbReference>
<feature type="non-terminal residue" evidence="7">
    <location>
        <position position="1"/>
    </location>
</feature>
<dbReference type="InterPro" id="IPR036736">
    <property type="entry name" value="ACP-like_sf"/>
</dbReference>
<dbReference type="InterPro" id="IPR010071">
    <property type="entry name" value="AA_adenyl_dom"/>
</dbReference>
<dbReference type="Gene3D" id="3.30.559.30">
    <property type="entry name" value="Nonribosomal peptide synthetase, condensation domain"/>
    <property type="match status" value="1"/>
</dbReference>
<proteinExistence type="inferred from homology"/>
<keyword evidence="8" id="KW-1185">Reference proteome</keyword>
<dbReference type="PROSITE" id="PS00455">
    <property type="entry name" value="AMP_BINDING"/>
    <property type="match status" value="1"/>
</dbReference>
<dbReference type="InterPro" id="IPR006162">
    <property type="entry name" value="Ppantetheine_attach_site"/>
</dbReference>
<dbReference type="InterPro" id="IPR001242">
    <property type="entry name" value="Condensation_dom"/>
</dbReference>
<accession>A0A1I3VJ90</accession>
<dbReference type="Proteomes" id="UP000199545">
    <property type="component" value="Unassembled WGS sequence"/>
</dbReference>
<dbReference type="SUPFAM" id="SSF47336">
    <property type="entry name" value="ACP-like"/>
    <property type="match status" value="1"/>
</dbReference>
<dbReference type="PROSITE" id="PS00012">
    <property type="entry name" value="PHOSPHOPANTETHEINE"/>
    <property type="match status" value="1"/>
</dbReference>
<evidence type="ECO:0000256" key="3">
    <source>
        <dbReference type="ARBA" id="ARBA00022450"/>
    </source>
</evidence>
<dbReference type="FunFam" id="3.30.300.30:FF:000010">
    <property type="entry name" value="Enterobactin synthetase component F"/>
    <property type="match status" value="1"/>
</dbReference>
<dbReference type="GO" id="GO:0005829">
    <property type="term" value="C:cytosol"/>
    <property type="evidence" value="ECO:0007669"/>
    <property type="project" value="TreeGrafter"/>
</dbReference>
<dbReference type="GO" id="GO:0043041">
    <property type="term" value="P:amino acid activation for nonribosomal peptide biosynthetic process"/>
    <property type="evidence" value="ECO:0007669"/>
    <property type="project" value="TreeGrafter"/>
</dbReference>
<dbReference type="Pfam" id="PF00501">
    <property type="entry name" value="AMP-binding"/>
    <property type="match status" value="1"/>
</dbReference>
<evidence type="ECO:0000256" key="2">
    <source>
        <dbReference type="ARBA" id="ARBA00006432"/>
    </source>
</evidence>
<evidence type="ECO:0000259" key="6">
    <source>
        <dbReference type="PROSITE" id="PS50075"/>
    </source>
</evidence>
<dbReference type="PANTHER" id="PTHR45527:SF14">
    <property type="entry name" value="PLIPASTATIN SYNTHASE SUBUNIT B"/>
    <property type="match status" value="1"/>
</dbReference>
<dbReference type="GO" id="GO:0017000">
    <property type="term" value="P:antibiotic biosynthetic process"/>
    <property type="evidence" value="ECO:0007669"/>
    <property type="project" value="UniProtKB-KW"/>
</dbReference>
<dbReference type="AlphaFoldDB" id="A0A1I3VJ90"/>
<dbReference type="FunFam" id="2.30.38.10:FF:000001">
    <property type="entry name" value="Non-ribosomal peptide synthetase PvdI"/>
    <property type="match status" value="1"/>
</dbReference>
<dbReference type="InterPro" id="IPR020845">
    <property type="entry name" value="AMP-binding_CS"/>
</dbReference>
<evidence type="ECO:0000313" key="8">
    <source>
        <dbReference type="Proteomes" id="UP000199545"/>
    </source>
</evidence>
<evidence type="ECO:0000313" key="7">
    <source>
        <dbReference type="EMBL" id="SFJ95232.1"/>
    </source>
</evidence>
<dbReference type="Gene3D" id="1.10.1200.10">
    <property type="entry name" value="ACP-like"/>
    <property type="match status" value="1"/>
</dbReference>
<organism evidence="7 8">
    <name type="scientific">Thermoflavimicrobium dichotomicum</name>
    <dbReference type="NCBI Taxonomy" id="46223"/>
    <lineage>
        <taxon>Bacteria</taxon>
        <taxon>Bacillati</taxon>
        <taxon>Bacillota</taxon>
        <taxon>Bacilli</taxon>
        <taxon>Bacillales</taxon>
        <taxon>Thermoactinomycetaceae</taxon>
        <taxon>Thermoflavimicrobium</taxon>
    </lineage>
</organism>
<dbReference type="InterPro" id="IPR000873">
    <property type="entry name" value="AMP-dep_synth/lig_dom"/>
</dbReference>
<name>A0A1I3VJ90_9BACL</name>
<dbReference type="Gene3D" id="3.30.300.30">
    <property type="match status" value="1"/>
</dbReference>
<dbReference type="GO" id="GO:0008610">
    <property type="term" value="P:lipid biosynthetic process"/>
    <property type="evidence" value="ECO:0007669"/>
    <property type="project" value="UniProtKB-ARBA"/>
</dbReference>
<dbReference type="InterPro" id="IPR045851">
    <property type="entry name" value="AMP-bd_C_sf"/>
</dbReference>
<dbReference type="SUPFAM" id="SSF52777">
    <property type="entry name" value="CoA-dependent acyltransferases"/>
    <property type="match status" value="1"/>
</dbReference>
<dbReference type="FunFam" id="3.40.50.980:FF:000002">
    <property type="entry name" value="Enterobactin synthetase component F"/>
    <property type="match status" value="1"/>
</dbReference>
<feature type="non-terminal residue" evidence="7">
    <location>
        <position position="702"/>
    </location>
</feature>
<dbReference type="PANTHER" id="PTHR45527">
    <property type="entry name" value="NONRIBOSOMAL PEPTIDE SYNTHETASE"/>
    <property type="match status" value="1"/>
</dbReference>
<dbReference type="GO" id="GO:0003824">
    <property type="term" value="F:catalytic activity"/>
    <property type="evidence" value="ECO:0007669"/>
    <property type="project" value="InterPro"/>
</dbReference>
<gene>
    <name evidence="7" type="ORF">SAMN05421852_1561</name>
</gene>
<dbReference type="PROSITE" id="PS50075">
    <property type="entry name" value="CARRIER"/>
    <property type="match status" value="1"/>
</dbReference>
<sequence length="702" mass="80078">LQAYENSEYPFEELVEKLDVQRDLSRNPLFDTLFAWQNMESANLNIPGLILRPYEWTWKNAKFDLSWYGMERDTLHFTVEYSTALFKRETIERMTKHFAYILAQVAANPDLLLREIQLVTEEEKVQIFQVFNDTQANYPSEKTIHALFEEQVEKTPDQIAVVCAGESLTYRELNERANQVARVLRKQGAGPKSVVGLLTDRSVEMMIGILGILKSGAAYVPIDPDYPEERILYMLEDSGAKWLLVQKWEMLPASYGGKALLLKEVHGNDEEVSNLGEVSQSHDLAYVIYTSGSTGKPKGVMVEHRSVVRLLINDRNLYHFTDQDVWTQFHSYCFDVSVWEMLGALLYGGKLVIVPKHVARDPKQFRALLKKEKVTVLCQTPSAFTPLSDEEMEHEAKDLSVHSIIFVGEALYPMQLKPWKAKYPHTKFINMYGPTETSIYATYKELTPEDLELNISNIGRPLPTLQAYVLDVNQQLLPVGVIGELYISGDGVARGYLNRPELTAERFVENPFVPGERMYRTGDLARWLPNGEIEYLGRADEQVKIRGFRVELGEIKSKLLEHPQVKEAAVIARKEGHRHASLCAYLVIEGAWTVSEMRQHLAQFLPDHMLPSYFVQLEKLPLTPNGKLDRRALPAPEKVQTGTGYVAPTSKKEKILADIWQEVLKVDRVGIHDNFFELGGDSIKAIQIAARLHQEQLKLNMK</sequence>
<comment type="cofactor">
    <cofactor evidence="1">
        <name>pantetheine 4'-phosphate</name>
        <dbReference type="ChEBI" id="CHEBI:47942"/>
    </cofactor>
</comment>
<dbReference type="PRINTS" id="PR00154">
    <property type="entry name" value="AMPBINDING"/>
</dbReference>
<dbReference type="InterPro" id="IPR009081">
    <property type="entry name" value="PP-bd_ACP"/>
</dbReference>
<comment type="similarity">
    <text evidence="2">Belongs to the ATP-dependent AMP-binding enzyme family.</text>
</comment>
<feature type="domain" description="Carrier" evidence="6">
    <location>
        <begin position="647"/>
        <end position="702"/>
    </location>
</feature>
<reference evidence="7 8" key="1">
    <citation type="submission" date="2016-10" db="EMBL/GenBank/DDBJ databases">
        <authorList>
            <person name="de Groot N.N."/>
        </authorList>
    </citation>
    <scope>NUCLEOTIDE SEQUENCE [LARGE SCALE GENOMIC DNA]</scope>
    <source>
        <strain evidence="7 8">DSM 44778</strain>
    </source>
</reference>
<dbReference type="NCBIfam" id="TIGR01733">
    <property type="entry name" value="AA-adenyl-dom"/>
    <property type="match status" value="1"/>
</dbReference>
<keyword evidence="3" id="KW-0596">Phosphopantetheine</keyword>
<dbReference type="Pfam" id="PF00550">
    <property type="entry name" value="PP-binding"/>
    <property type="match status" value="1"/>
</dbReference>
<dbReference type="RefSeq" id="WP_139203373.1">
    <property type="nucleotide sequence ID" value="NZ_FORR01000056.1"/>
</dbReference>
<dbReference type="InterPro" id="IPR023213">
    <property type="entry name" value="CAT-like_dom_sf"/>
</dbReference>
<protein>
    <submittedName>
        <fullName evidence="7">Fengycin family lipopeptide synthetase D</fullName>
    </submittedName>
</protein>
<dbReference type="FunFam" id="1.10.1200.10:FF:000005">
    <property type="entry name" value="Nonribosomal peptide synthetase 1"/>
    <property type="match status" value="1"/>
</dbReference>
<dbReference type="Pfam" id="PF00668">
    <property type="entry name" value="Condensation"/>
    <property type="match status" value="1"/>
</dbReference>
<dbReference type="EMBL" id="FORR01000056">
    <property type="protein sequence ID" value="SFJ95232.1"/>
    <property type="molecule type" value="Genomic_DNA"/>
</dbReference>
<evidence type="ECO:0000256" key="4">
    <source>
        <dbReference type="ARBA" id="ARBA00022553"/>
    </source>
</evidence>
<dbReference type="FunFam" id="3.40.50.12780:FF:000012">
    <property type="entry name" value="Non-ribosomal peptide synthetase"/>
    <property type="match status" value="1"/>
</dbReference>
<dbReference type="FunFam" id="3.40.50.980:FF:000001">
    <property type="entry name" value="Non-ribosomal peptide synthetase"/>
    <property type="match status" value="1"/>
</dbReference>
<dbReference type="Gene3D" id="3.30.559.10">
    <property type="entry name" value="Chloramphenicol acetyltransferase-like domain"/>
    <property type="match status" value="1"/>
</dbReference>
<evidence type="ECO:0000256" key="5">
    <source>
        <dbReference type="ARBA" id="ARBA00023194"/>
    </source>
</evidence>
<dbReference type="GO" id="GO:0031177">
    <property type="term" value="F:phosphopantetheine binding"/>
    <property type="evidence" value="ECO:0007669"/>
    <property type="project" value="TreeGrafter"/>
</dbReference>
<dbReference type="InterPro" id="IPR020459">
    <property type="entry name" value="AMP-binding"/>
</dbReference>
<dbReference type="OrthoDB" id="9765680at2"/>
<evidence type="ECO:0000256" key="1">
    <source>
        <dbReference type="ARBA" id="ARBA00001957"/>
    </source>
</evidence>
<dbReference type="GO" id="GO:0044550">
    <property type="term" value="P:secondary metabolite biosynthetic process"/>
    <property type="evidence" value="ECO:0007669"/>
    <property type="project" value="UniProtKB-ARBA"/>
</dbReference>
<dbReference type="STRING" id="46223.SAMN05421852_1561"/>
<dbReference type="Gene3D" id="3.40.50.980">
    <property type="match status" value="2"/>
</dbReference>
<dbReference type="InterPro" id="IPR025110">
    <property type="entry name" value="AMP-bd_C"/>
</dbReference>
<keyword evidence="4" id="KW-0597">Phosphoprotein</keyword>
<dbReference type="Gene3D" id="2.30.38.10">
    <property type="entry name" value="Luciferase, Domain 3"/>
    <property type="match status" value="1"/>
</dbReference>